<evidence type="ECO:0000313" key="2">
    <source>
        <dbReference type="EMBL" id="MBC5689828.1"/>
    </source>
</evidence>
<proteinExistence type="predicted"/>
<evidence type="ECO:0000313" key="3">
    <source>
        <dbReference type="Proteomes" id="UP000652477"/>
    </source>
</evidence>
<keyword evidence="3" id="KW-1185">Reference proteome</keyword>
<feature type="coiled-coil region" evidence="1">
    <location>
        <begin position="25"/>
        <end position="61"/>
    </location>
</feature>
<dbReference type="RefSeq" id="WP_186876499.1">
    <property type="nucleotide sequence ID" value="NZ_JACOPF010000003.1"/>
</dbReference>
<name>A0A923LK68_9FIRM</name>
<dbReference type="AlphaFoldDB" id="A0A923LK68"/>
<evidence type="ECO:0000256" key="1">
    <source>
        <dbReference type="SAM" id="Coils"/>
    </source>
</evidence>
<dbReference type="Proteomes" id="UP000652477">
    <property type="component" value="Unassembled WGS sequence"/>
</dbReference>
<dbReference type="EMBL" id="JACOPF010000003">
    <property type="protein sequence ID" value="MBC5689828.1"/>
    <property type="molecule type" value="Genomic_DNA"/>
</dbReference>
<protein>
    <submittedName>
        <fullName evidence="2">Uncharacterized protein</fullName>
    </submittedName>
</protein>
<organism evidence="2 3">
    <name type="scientific">Mediterraneibacter hominis</name>
    <dbReference type="NCBI Taxonomy" id="2763054"/>
    <lineage>
        <taxon>Bacteria</taxon>
        <taxon>Bacillati</taxon>
        <taxon>Bacillota</taxon>
        <taxon>Clostridia</taxon>
        <taxon>Lachnospirales</taxon>
        <taxon>Lachnospiraceae</taxon>
        <taxon>Mediterraneibacter</taxon>
    </lineage>
</organism>
<reference evidence="2" key="1">
    <citation type="submission" date="2020-08" db="EMBL/GenBank/DDBJ databases">
        <title>Genome public.</title>
        <authorList>
            <person name="Liu C."/>
            <person name="Sun Q."/>
        </authorList>
    </citation>
    <scope>NUCLEOTIDE SEQUENCE</scope>
    <source>
        <strain evidence="2">NSJ-55</strain>
    </source>
</reference>
<keyword evidence="1" id="KW-0175">Coiled coil</keyword>
<accession>A0A923LK68</accession>
<gene>
    <name evidence="2" type="ORF">H8S37_13005</name>
</gene>
<comment type="caution">
    <text evidence="2">The sequence shown here is derived from an EMBL/GenBank/DDBJ whole genome shotgun (WGS) entry which is preliminary data.</text>
</comment>
<sequence>MKRKDLMNLGLDKKTVGQIMAWNGMDIEREKRKRLELEKKFQETQKYVQDIEKENKTIKEEAMYKKILEEIIHAETGEKRKMLIAFI</sequence>